<organism evidence="2">
    <name type="scientific">viral metagenome</name>
    <dbReference type="NCBI Taxonomy" id="1070528"/>
    <lineage>
        <taxon>unclassified sequences</taxon>
        <taxon>metagenomes</taxon>
        <taxon>organismal metagenomes</taxon>
    </lineage>
</organism>
<reference evidence="2" key="1">
    <citation type="journal article" date="2020" name="Nature">
        <title>Giant virus diversity and host interactions through global metagenomics.</title>
        <authorList>
            <person name="Schulz F."/>
            <person name="Roux S."/>
            <person name="Paez-Espino D."/>
            <person name="Jungbluth S."/>
            <person name="Walsh D.A."/>
            <person name="Denef V.J."/>
            <person name="McMahon K.D."/>
            <person name="Konstantinidis K.T."/>
            <person name="Eloe-Fadrosh E.A."/>
            <person name="Kyrpides N.C."/>
            <person name="Woyke T."/>
        </authorList>
    </citation>
    <scope>NUCLEOTIDE SEQUENCE</scope>
    <source>
        <strain evidence="2">GVMAG-M-3300027206-1</strain>
    </source>
</reference>
<sequence length="184" mass="21447">MEAKYPPGCIFTFDNTFNDDECDFLIETIHRYAVIDREVYGHTRNVIADSINSLEIPDTKVKDLIFERIIDICKTFKNEYDIEMCGFASPSLRKIKGPTRRHKDGILVDGKLSISELRNMSIIIALNDDYEGGELCFPEQEYTIKLKRGQAVAFPPYWTHPHYTNELRDNTFRYTVNCWTYGKL</sequence>
<dbReference type="Gene3D" id="2.60.120.620">
    <property type="entry name" value="q2cbj1_9rhob like domain"/>
    <property type="match status" value="1"/>
</dbReference>
<accession>A0A6C0JFM5</accession>
<dbReference type="InterPro" id="IPR044862">
    <property type="entry name" value="Pro_4_hyd_alph_FE2OG_OXY"/>
</dbReference>
<evidence type="ECO:0000259" key="1">
    <source>
        <dbReference type="Pfam" id="PF13640"/>
    </source>
</evidence>
<proteinExistence type="predicted"/>
<dbReference type="Pfam" id="PF13640">
    <property type="entry name" value="2OG-FeII_Oxy_3"/>
    <property type="match status" value="1"/>
</dbReference>
<feature type="domain" description="Prolyl 4-hydroxylase alpha subunit Fe(2+) 2OG dioxygenase" evidence="1">
    <location>
        <begin position="100"/>
        <end position="181"/>
    </location>
</feature>
<evidence type="ECO:0000313" key="2">
    <source>
        <dbReference type="EMBL" id="QHU03721.1"/>
    </source>
</evidence>
<dbReference type="AlphaFoldDB" id="A0A6C0JFM5"/>
<protein>
    <recommendedName>
        <fullName evidence="1">Prolyl 4-hydroxylase alpha subunit Fe(2+) 2OG dioxygenase domain-containing protein</fullName>
    </recommendedName>
</protein>
<dbReference type="EMBL" id="MN740385">
    <property type="protein sequence ID" value="QHU03721.1"/>
    <property type="molecule type" value="Genomic_DNA"/>
</dbReference>
<name>A0A6C0JFM5_9ZZZZ</name>